<evidence type="ECO:0000313" key="1">
    <source>
        <dbReference type="EMBL" id="CAG6741215.1"/>
    </source>
</evidence>
<dbReference type="AlphaFoldDB" id="A0A8D8Z5D9"/>
<name>A0A8D8Z5D9_9HEMI</name>
<protein>
    <submittedName>
        <fullName evidence="1">Uncharacterized protein</fullName>
    </submittedName>
</protein>
<proteinExistence type="predicted"/>
<sequence>MPRSLFTLVFIYYHQWETYGIIILLPRSLFTLRVRLSIVIVGRRMVSHPNAQVVLPQVALVVESLREGSWFLAGVGGGRPLCPRPPLAHSPVHYVGVHVVVLGPDVVVVDVVPPVVRDSVPPRVQPRGISIRGPILFIRLLPVPLGQRYCSVPCRRWVAGMSLVLAFKHLNHSEEVGLVQPVKIFDREVPQTFAFGPFKSGVIVRRLLHELVRSESSHILYQKRVILLNQTVPNVPIVHIVQRPMERLYNANVVPHARCGFGRARLPCG</sequence>
<accession>A0A8D8Z5D9</accession>
<reference evidence="1" key="1">
    <citation type="submission" date="2021-05" db="EMBL/GenBank/DDBJ databases">
        <authorList>
            <person name="Alioto T."/>
            <person name="Alioto T."/>
            <person name="Gomez Garrido J."/>
        </authorList>
    </citation>
    <scope>NUCLEOTIDE SEQUENCE</scope>
</reference>
<dbReference type="EMBL" id="HBUF01424274">
    <property type="protein sequence ID" value="CAG6741214.1"/>
    <property type="molecule type" value="Transcribed_RNA"/>
</dbReference>
<organism evidence="1">
    <name type="scientific">Cacopsylla melanoneura</name>
    <dbReference type="NCBI Taxonomy" id="428564"/>
    <lineage>
        <taxon>Eukaryota</taxon>
        <taxon>Metazoa</taxon>
        <taxon>Ecdysozoa</taxon>
        <taxon>Arthropoda</taxon>
        <taxon>Hexapoda</taxon>
        <taxon>Insecta</taxon>
        <taxon>Pterygota</taxon>
        <taxon>Neoptera</taxon>
        <taxon>Paraneoptera</taxon>
        <taxon>Hemiptera</taxon>
        <taxon>Sternorrhyncha</taxon>
        <taxon>Psylloidea</taxon>
        <taxon>Psyllidae</taxon>
        <taxon>Psyllinae</taxon>
        <taxon>Cacopsylla</taxon>
    </lineage>
</organism>
<dbReference type="EMBL" id="HBUF01424275">
    <property type="protein sequence ID" value="CAG6741215.1"/>
    <property type="molecule type" value="Transcribed_RNA"/>
</dbReference>